<name>A0A3M7P1I6_BRAPC</name>
<dbReference type="EMBL" id="REGN01014149">
    <property type="protein sequence ID" value="RMZ92985.1"/>
    <property type="molecule type" value="Genomic_DNA"/>
</dbReference>
<proteinExistence type="predicted"/>
<keyword evidence="2" id="KW-1185">Reference proteome</keyword>
<reference evidence="1 2" key="1">
    <citation type="journal article" date="2018" name="Sci. Rep.">
        <title>Genomic signatures of local adaptation to the degree of environmental predictability in rotifers.</title>
        <authorList>
            <person name="Franch-Gras L."/>
            <person name="Hahn C."/>
            <person name="Garcia-Roger E.M."/>
            <person name="Carmona M.J."/>
            <person name="Serra M."/>
            <person name="Gomez A."/>
        </authorList>
    </citation>
    <scope>NUCLEOTIDE SEQUENCE [LARGE SCALE GENOMIC DNA]</scope>
    <source>
        <strain evidence="1">HYR1</strain>
    </source>
</reference>
<evidence type="ECO:0000313" key="1">
    <source>
        <dbReference type="EMBL" id="RMZ92985.1"/>
    </source>
</evidence>
<dbReference type="Proteomes" id="UP000276133">
    <property type="component" value="Unassembled WGS sequence"/>
</dbReference>
<protein>
    <submittedName>
        <fullName evidence="1">Uncharacterized protein</fullName>
    </submittedName>
</protein>
<dbReference type="AlphaFoldDB" id="A0A3M7P1I6"/>
<comment type="caution">
    <text evidence="1">The sequence shown here is derived from an EMBL/GenBank/DDBJ whole genome shotgun (WGS) entry which is preliminary data.</text>
</comment>
<accession>A0A3M7P1I6</accession>
<sequence>MHRHTVEFNSCSQRPPFRQPTFWQVFAKEQFCPDNDNGILDASRFLANTIRRFRTATVRKDFGSSHISYEITTDTTLQGSIIEAYFCWCRLRQTYIIYFFTITITTDCLMPIRISAQKALEFLSKAHDTQSKTSDQNDDDDDEVERHIYESIKSVIQNSIQNAIQILTSQVEVDARLDCAIRTRPNLLVMIAEKRIVGHVYMRWLGQKDPTGFSDFEIKMAALITTWNGKRLDLTLT</sequence>
<gene>
    <name evidence="1" type="ORF">BpHYR1_006643</name>
</gene>
<evidence type="ECO:0000313" key="2">
    <source>
        <dbReference type="Proteomes" id="UP000276133"/>
    </source>
</evidence>
<organism evidence="1 2">
    <name type="scientific">Brachionus plicatilis</name>
    <name type="common">Marine rotifer</name>
    <name type="synonym">Brachionus muelleri</name>
    <dbReference type="NCBI Taxonomy" id="10195"/>
    <lineage>
        <taxon>Eukaryota</taxon>
        <taxon>Metazoa</taxon>
        <taxon>Spiralia</taxon>
        <taxon>Gnathifera</taxon>
        <taxon>Rotifera</taxon>
        <taxon>Eurotatoria</taxon>
        <taxon>Monogononta</taxon>
        <taxon>Pseudotrocha</taxon>
        <taxon>Ploima</taxon>
        <taxon>Brachionidae</taxon>
        <taxon>Brachionus</taxon>
    </lineage>
</organism>